<proteinExistence type="predicted"/>
<dbReference type="SUPFAM" id="SSF81383">
    <property type="entry name" value="F-box domain"/>
    <property type="match status" value="1"/>
</dbReference>
<dbReference type="GeneID" id="36841634"/>
<dbReference type="CDD" id="cd09917">
    <property type="entry name" value="F-box_SF"/>
    <property type="match status" value="1"/>
</dbReference>
<dbReference type="KEGG" id="vg:36841634"/>
<dbReference type="Proteomes" id="UP000249758">
    <property type="component" value="Segment"/>
</dbReference>
<gene>
    <name evidence="1" type="ORF">pmac_cds_491</name>
</gene>
<name>A0A2U7UFC6_9VIRU</name>
<dbReference type="InterPro" id="IPR036047">
    <property type="entry name" value="F-box-like_dom_sf"/>
</dbReference>
<dbReference type="EMBL" id="MG011691">
    <property type="protein sequence ID" value="AVK77179.1"/>
    <property type="molecule type" value="Genomic_DNA"/>
</dbReference>
<evidence type="ECO:0000313" key="1">
    <source>
        <dbReference type="EMBL" id="AVK77179.1"/>
    </source>
</evidence>
<sequence>MEQAILPAEIMSAIFLSVPDVWWVMAARTCRWWRACIQETVKIRRKPRYHFLRQVSYSLAMDAAVRGGHVGVIDWLVQELGEPLDGAAAAAIWMATRHACSWQQAAVDAVREGADVAVIIWIARKSVGHTLPMAAAIVYGRDDCVKAILCERTVIDVGTSQGSCWAMFPPRHWVSIGTHATACAVVAGKFGRGPHFDDDMWEVGASTLFVAAAVGVPIDHLEAKIADTRSARQSRAQGMLPAARWLEAHRPSFGSANIALRNPAAQNSASTLGQAMPNAMTLPEDTAAPSWPQMRQLLPCDLLPGGVLGTFCDLDTDNNYTASGTVYLLDLLSPLLVDPSDRQALGSCLPSFPGGDRLRGGLYGGKRPRFLWSYDGPFS</sequence>
<reference evidence="1" key="1">
    <citation type="journal article" date="2018" name="Nat. Commun.">
        <title>Diversity and evolution of the emerging Pandoraviridae family.</title>
        <authorList>
            <person name="Legendre M."/>
            <person name="Fabre E."/>
            <person name="Poirot O."/>
            <person name="Jeudy S."/>
            <person name="Lartigue A."/>
            <person name="Alempic J.M."/>
            <person name="Beucher L."/>
            <person name="Philippe N."/>
            <person name="Bertaux L."/>
            <person name="Christo-Foroux E."/>
            <person name="Labadie K."/>
            <person name="Coute Y."/>
            <person name="Abergel C."/>
            <person name="Claverie J.M."/>
        </authorList>
    </citation>
    <scope>NUCLEOTIDE SEQUENCE [LARGE SCALE GENOMIC DNA]</scope>
    <source>
        <strain evidence="1">Macleodensis</strain>
    </source>
</reference>
<dbReference type="RefSeq" id="YP_009481175.1">
    <property type="nucleotide sequence ID" value="NC_037665.1"/>
</dbReference>
<accession>A0A2U7UFC6</accession>
<protein>
    <submittedName>
        <fullName evidence="1">F-box incomplete domain containing protein</fullName>
    </submittedName>
</protein>
<organism evidence="1">
    <name type="scientific">Pandoravirus macleodensis</name>
    <dbReference type="NCBI Taxonomy" id="2107707"/>
    <lineage>
        <taxon>Viruses</taxon>
        <taxon>Pandoravirus</taxon>
    </lineage>
</organism>